<keyword evidence="1" id="KW-1015">Disulfide bond</keyword>
<dbReference type="PROSITE" id="PS01209">
    <property type="entry name" value="LDLRA_1"/>
    <property type="match status" value="2"/>
</dbReference>
<dbReference type="PRINTS" id="PR00261">
    <property type="entry name" value="LDLRECEPTOR"/>
</dbReference>
<dbReference type="InterPro" id="IPR023415">
    <property type="entry name" value="LDLR_class-A_CS"/>
</dbReference>
<comment type="caution">
    <text evidence="1">Lacks conserved residue(s) required for the propagation of feature annotation.</text>
</comment>
<dbReference type="SUPFAM" id="SSF57424">
    <property type="entry name" value="LDL receptor-like module"/>
    <property type="match status" value="2"/>
</dbReference>
<feature type="disulfide bond" evidence="1">
    <location>
        <begin position="162"/>
        <end position="177"/>
    </location>
</feature>
<proteinExistence type="predicted"/>
<evidence type="ECO:0000313" key="2">
    <source>
        <dbReference type="Proteomes" id="UP000515146"/>
    </source>
</evidence>
<dbReference type="Gene3D" id="4.10.400.10">
    <property type="entry name" value="Low-density Lipoprotein Receptor"/>
    <property type="match status" value="2"/>
</dbReference>
<protein>
    <submittedName>
        <fullName evidence="3">Adenylate cyclase, terminal-differentiation specific-like</fullName>
    </submittedName>
</protein>
<accession>A0A6P6Y493</accession>
<dbReference type="InterPro" id="IPR036055">
    <property type="entry name" value="LDL_receptor-like_sf"/>
</dbReference>
<keyword evidence="2" id="KW-1185">Reference proteome</keyword>
<dbReference type="Pfam" id="PF00057">
    <property type="entry name" value="Ldl_recept_a"/>
    <property type="match status" value="1"/>
</dbReference>
<dbReference type="SMART" id="SM00192">
    <property type="entry name" value="LDLa"/>
    <property type="match status" value="2"/>
</dbReference>
<dbReference type="OMA" id="WKAPESA"/>
<gene>
    <name evidence="3" type="primary">LOC113794178</name>
</gene>
<feature type="disulfide bond" evidence="1">
    <location>
        <begin position="244"/>
        <end position="259"/>
    </location>
</feature>
<dbReference type="GeneID" id="113794178"/>
<sequence>MKFLMKNKTIFLIILIGCLLPIDASGWFFSPNTSENQSLSNDNDIDDDDIGNINTIEEVEPIEQFPSVNNGGNGQDQQPQEQDQDQERRNHMMGGNSGNVPMSSSGYSETDQSPYRQDSHNFGYGNNNDEQPEQTCGENQYACRKVSPNQPRLRCIPNEWKCNGLRDCEENDDEDDCHGVGQNSGSQQQQQYGNNDYNQPQYHRPQVDQQQQQQQQCLPGQHTCYGTGIHISMPLKCLERQFVCDQRADCPYGDDERSCPTSQDSSSNQQQQMSDNDRLRYPQQPHGVSTDGVYPYPDQQQQPSTNYQGSNQQQHQIYQQSSIPDAAERRIDNQSPSTSGITPNVDNTCRHGRSELYIKRLEFFDRCVRTCLQSNRFN</sequence>
<dbReference type="RefSeq" id="XP_027200075.1">
    <property type="nucleotide sequence ID" value="XM_027344274.1"/>
</dbReference>
<dbReference type="InParanoid" id="A0A6P6Y493"/>
<dbReference type="AlphaFoldDB" id="A0A6P6Y493"/>
<dbReference type="CDD" id="cd00112">
    <property type="entry name" value="LDLa"/>
    <property type="match status" value="1"/>
</dbReference>
<reference evidence="3" key="1">
    <citation type="submission" date="2025-08" db="UniProtKB">
        <authorList>
            <consortium name="RefSeq"/>
        </authorList>
    </citation>
    <scope>IDENTIFICATION</scope>
    <source>
        <strain evidence="3">Airmid</strain>
    </source>
</reference>
<dbReference type="OrthoDB" id="6516886at2759"/>
<evidence type="ECO:0000313" key="3">
    <source>
        <dbReference type="RefSeq" id="XP_027200075.1"/>
    </source>
</evidence>
<evidence type="ECO:0000256" key="1">
    <source>
        <dbReference type="PROSITE-ProRule" id="PRU00124"/>
    </source>
</evidence>
<dbReference type="Proteomes" id="UP000515146">
    <property type="component" value="Unplaced"/>
</dbReference>
<dbReference type="InterPro" id="IPR002172">
    <property type="entry name" value="LDrepeatLR_classA_rpt"/>
</dbReference>
<organism evidence="2 3">
    <name type="scientific">Dermatophagoides pteronyssinus</name>
    <name type="common">European house dust mite</name>
    <dbReference type="NCBI Taxonomy" id="6956"/>
    <lineage>
        <taxon>Eukaryota</taxon>
        <taxon>Metazoa</taxon>
        <taxon>Ecdysozoa</taxon>
        <taxon>Arthropoda</taxon>
        <taxon>Chelicerata</taxon>
        <taxon>Arachnida</taxon>
        <taxon>Acari</taxon>
        <taxon>Acariformes</taxon>
        <taxon>Sarcoptiformes</taxon>
        <taxon>Astigmata</taxon>
        <taxon>Psoroptidia</taxon>
        <taxon>Analgoidea</taxon>
        <taxon>Pyroglyphidae</taxon>
        <taxon>Dermatophagoidinae</taxon>
        <taxon>Dermatophagoides</taxon>
    </lineage>
</organism>
<name>A0A6P6Y493_DERPT</name>
<dbReference type="KEGG" id="dpte:113794178"/>
<dbReference type="PROSITE" id="PS50068">
    <property type="entry name" value="LDLRA_2"/>
    <property type="match status" value="2"/>
</dbReference>